<accession>A0AAV4CEH7</accession>
<reference evidence="1 2" key="1">
    <citation type="journal article" date="2021" name="Elife">
        <title>Chloroplast acquisition without the gene transfer in kleptoplastic sea slugs, Plakobranchus ocellatus.</title>
        <authorList>
            <person name="Maeda T."/>
            <person name="Takahashi S."/>
            <person name="Yoshida T."/>
            <person name="Shimamura S."/>
            <person name="Takaki Y."/>
            <person name="Nagai Y."/>
            <person name="Toyoda A."/>
            <person name="Suzuki Y."/>
            <person name="Arimoto A."/>
            <person name="Ishii H."/>
            <person name="Satoh N."/>
            <person name="Nishiyama T."/>
            <person name="Hasebe M."/>
            <person name="Maruyama T."/>
            <person name="Minagawa J."/>
            <person name="Obokata J."/>
            <person name="Shigenobu S."/>
        </authorList>
    </citation>
    <scope>NUCLEOTIDE SEQUENCE [LARGE SCALE GENOMIC DNA]</scope>
</reference>
<comment type="caution">
    <text evidence="1">The sequence shown here is derived from an EMBL/GenBank/DDBJ whole genome shotgun (WGS) entry which is preliminary data.</text>
</comment>
<dbReference type="AlphaFoldDB" id="A0AAV4CEH7"/>
<evidence type="ECO:0000313" key="2">
    <source>
        <dbReference type="Proteomes" id="UP000735302"/>
    </source>
</evidence>
<keyword evidence="2" id="KW-1185">Reference proteome</keyword>
<dbReference type="EMBL" id="BLXT01006120">
    <property type="protein sequence ID" value="GFO29144.1"/>
    <property type="molecule type" value="Genomic_DNA"/>
</dbReference>
<name>A0AAV4CEH7_9GAST</name>
<protein>
    <submittedName>
        <fullName evidence="1">Uncharacterized protein</fullName>
    </submittedName>
</protein>
<dbReference type="Proteomes" id="UP000735302">
    <property type="component" value="Unassembled WGS sequence"/>
</dbReference>
<organism evidence="1 2">
    <name type="scientific">Plakobranchus ocellatus</name>
    <dbReference type="NCBI Taxonomy" id="259542"/>
    <lineage>
        <taxon>Eukaryota</taxon>
        <taxon>Metazoa</taxon>
        <taxon>Spiralia</taxon>
        <taxon>Lophotrochozoa</taxon>
        <taxon>Mollusca</taxon>
        <taxon>Gastropoda</taxon>
        <taxon>Heterobranchia</taxon>
        <taxon>Euthyneura</taxon>
        <taxon>Panpulmonata</taxon>
        <taxon>Sacoglossa</taxon>
        <taxon>Placobranchoidea</taxon>
        <taxon>Plakobranchidae</taxon>
        <taxon>Plakobranchus</taxon>
    </lineage>
</organism>
<evidence type="ECO:0000313" key="1">
    <source>
        <dbReference type="EMBL" id="GFO29144.1"/>
    </source>
</evidence>
<gene>
    <name evidence="1" type="ORF">PoB_005564900</name>
</gene>
<sequence length="218" mass="24773">MSVIGRLRRTYSLEEENVQCVYLLSFGSQILFCGTSFLSCMRIYPPVRSKTDHMESVQIPKSNTAGMTSWSQLDPVHRVGNTDHWTKMKVRANTYRATNSASGSVRVVPEHQVDQITSVKNPGERFKVDTTMGSITQLPPITFNDSVLNKLDKAPGDHDVLTRPSRSLKRDWLDNCYQKRAREGFRYWLINRPKPTSFGKYGMGSYKMVMGIGMAPRT</sequence>
<proteinExistence type="predicted"/>